<proteinExistence type="predicted"/>
<feature type="region of interest" description="Disordered" evidence="1">
    <location>
        <begin position="20"/>
        <end position="39"/>
    </location>
</feature>
<dbReference type="AlphaFoldDB" id="A0A6J7K5V3"/>
<organism evidence="2">
    <name type="scientific">freshwater metagenome</name>
    <dbReference type="NCBI Taxonomy" id="449393"/>
    <lineage>
        <taxon>unclassified sequences</taxon>
        <taxon>metagenomes</taxon>
        <taxon>ecological metagenomes</taxon>
    </lineage>
</organism>
<evidence type="ECO:0000313" key="2">
    <source>
        <dbReference type="EMBL" id="CAB4950797.1"/>
    </source>
</evidence>
<sequence length="39" mass="4620">MRERKTDHTVEVFDLEVTDDSQGIESRNFEEVGQQRLKP</sequence>
<evidence type="ECO:0000256" key="1">
    <source>
        <dbReference type="SAM" id="MobiDB-lite"/>
    </source>
</evidence>
<protein>
    <submittedName>
        <fullName evidence="2">Unannotated protein</fullName>
    </submittedName>
</protein>
<name>A0A6J7K5V3_9ZZZZ</name>
<accession>A0A6J7K5V3</accession>
<gene>
    <name evidence="2" type="ORF">UFOPK3837_00414</name>
</gene>
<reference evidence="2" key="1">
    <citation type="submission" date="2020-05" db="EMBL/GenBank/DDBJ databases">
        <authorList>
            <person name="Chiriac C."/>
            <person name="Salcher M."/>
            <person name="Ghai R."/>
            <person name="Kavagutti S V."/>
        </authorList>
    </citation>
    <scope>NUCLEOTIDE SEQUENCE</scope>
</reference>
<dbReference type="EMBL" id="CAFBNO010000009">
    <property type="protein sequence ID" value="CAB4950797.1"/>
    <property type="molecule type" value="Genomic_DNA"/>
</dbReference>